<comment type="caution">
    <text evidence="2">The sequence shown here is derived from an EMBL/GenBank/DDBJ whole genome shotgun (WGS) entry which is preliminary data.</text>
</comment>
<feature type="domain" description="Putative amidase" evidence="1">
    <location>
        <begin position="143"/>
        <end position="295"/>
    </location>
</feature>
<gene>
    <name evidence="2" type="ORF">EBO34_00280</name>
</gene>
<proteinExistence type="predicted"/>
<organism evidence="2 3">
    <name type="scientific">Alteribacter keqinensis</name>
    <dbReference type="NCBI Taxonomy" id="2483800"/>
    <lineage>
        <taxon>Bacteria</taxon>
        <taxon>Bacillati</taxon>
        <taxon>Bacillota</taxon>
        <taxon>Bacilli</taxon>
        <taxon>Bacillales</taxon>
        <taxon>Bacillaceae</taxon>
        <taxon>Alteribacter</taxon>
    </lineage>
</organism>
<dbReference type="EMBL" id="RHIB01000001">
    <property type="protein sequence ID" value="RNA68450.1"/>
    <property type="molecule type" value="Genomic_DNA"/>
</dbReference>
<protein>
    <recommendedName>
        <fullName evidence="1">Putative amidase domain-containing protein</fullName>
    </recommendedName>
</protein>
<sequence length="300" mass="35450">MNRGLRRLKEYVKHCHECYVSSHKDRPYLRNHESEAYERKMDQYHKRGAEIVKNIVDGQVISQQNYGDHEMIDYVLVFQHLVRHGKRFYFEEQVQYRRAVIIDDDLADDYLLMEEGNGMEEEGDRENQSFGVETEEPTSYRGYNRLEVVKYAERYWNTSNPAYKKFENNCTNYLSQCLKAGGIPMTGAGNRSKGWWYSGKSWSYSWTVANAFRWYMSGVKSTIRAREVSSPEDLIRGDVICYDFTGDGHWQHTTIVVAKDDKNMPLVNANTTNSRMRYWAYEDSTAWTPNIKYKFFHVKD</sequence>
<dbReference type="PANTHER" id="PTHR40032">
    <property type="entry name" value="EXPORTED PROTEIN-RELATED"/>
    <property type="match status" value="1"/>
</dbReference>
<dbReference type="OrthoDB" id="9812429at2"/>
<evidence type="ECO:0000313" key="3">
    <source>
        <dbReference type="Proteomes" id="UP000278746"/>
    </source>
</evidence>
<dbReference type="PANTHER" id="PTHR40032:SF1">
    <property type="entry name" value="EXPORTED PROTEIN"/>
    <property type="match status" value="1"/>
</dbReference>
<name>A0A3M7TS70_9BACI</name>
<dbReference type="Pfam" id="PF12671">
    <property type="entry name" value="Amidase_6"/>
    <property type="match status" value="1"/>
</dbReference>
<accession>A0A3M7TS70</accession>
<evidence type="ECO:0000259" key="1">
    <source>
        <dbReference type="Pfam" id="PF12671"/>
    </source>
</evidence>
<dbReference type="Proteomes" id="UP000278746">
    <property type="component" value="Unassembled WGS sequence"/>
</dbReference>
<dbReference type="RefSeq" id="WP_122895975.1">
    <property type="nucleotide sequence ID" value="NZ_RHIB01000001.1"/>
</dbReference>
<dbReference type="AlphaFoldDB" id="A0A3M7TS70"/>
<evidence type="ECO:0000313" key="2">
    <source>
        <dbReference type="EMBL" id="RNA68450.1"/>
    </source>
</evidence>
<reference evidence="2 3" key="1">
    <citation type="submission" date="2018-10" db="EMBL/GenBank/DDBJ databases">
        <title>Bacillus Keqinensis sp. nov., a moderately halophilic bacterium isolated from a saline-alkaline lake.</title>
        <authorList>
            <person name="Wang H."/>
        </authorList>
    </citation>
    <scope>NUCLEOTIDE SEQUENCE [LARGE SCALE GENOMIC DNA]</scope>
    <source>
        <strain evidence="2 3">KQ-3</strain>
    </source>
</reference>
<keyword evidence="3" id="KW-1185">Reference proteome</keyword>
<dbReference type="InterPro" id="IPR024301">
    <property type="entry name" value="Amidase_6"/>
</dbReference>